<evidence type="ECO:0000256" key="6">
    <source>
        <dbReference type="ARBA" id="ARBA00022989"/>
    </source>
</evidence>
<keyword evidence="7 8" id="KW-0472">Membrane</keyword>
<dbReference type="InterPro" id="IPR020846">
    <property type="entry name" value="MFS_dom"/>
</dbReference>
<evidence type="ECO:0000256" key="1">
    <source>
        <dbReference type="ARBA" id="ARBA00004651"/>
    </source>
</evidence>
<dbReference type="GO" id="GO:0022857">
    <property type="term" value="F:transmembrane transporter activity"/>
    <property type="evidence" value="ECO:0007669"/>
    <property type="project" value="InterPro"/>
</dbReference>
<dbReference type="AlphaFoldDB" id="A0A5C4XSL4"/>
<feature type="domain" description="Major facilitator superfamily (MFS) profile" evidence="9">
    <location>
        <begin position="39"/>
        <end position="425"/>
    </location>
</feature>
<feature type="transmembrane region" description="Helical" evidence="8">
    <location>
        <begin position="134"/>
        <end position="155"/>
    </location>
</feature>
<dbReference type="Pfam" id="PF07690">
    <property type="entry name" value="MFS_1"/>
    <property type="match status" value="1"/>
</dbReference>
<feature type="transmembrane region" description="Helical" evidence="8">
    <location>
        <begin position="43"/>
        <end position="65"/>
    </location>
</feature>
<keyword evidence="11" id="KW-1185">Reference proteome</keyword>
<dbReference type="EMBL" id="VDMN01000001">
    <property type="protein sequence ID" value="TNM66342.1"/>
    <property type="molecule type" value="Genomic_DNA"/>
</dbReference>
<protein>
    <submittedName>
        <fullName evidence="10">MFS transporter</fullName>
    </submittedName>
</protein>
<feature type="transmembrane region" description="Helical" evidence="8">
    <location>
        <begin position="310"/>
        <end position="329"/>
    </location>
</feature>
<evidence type="ECO:0000256" key="3">
    <source>
        <dbReference type="ARBA" id="ARBA00022448"/>
    </source>
</evidence>
<accession>A0A5C4XSL4</accession>
<dbReference type="InterPro" id="IPR005829">
    <property type="entry name" value="Sugar_transporter_CS"/>
</dbReference>
<dbReference type="CDD" id="cd17324">
    <property type="entry name" value="MFS_NepI_like"/>
    <property type="match status" value="1"/>
</dbReference>
<feature type="transmembrane region" description="Helical" evidence="8">
    <location>
        <begin position="167"/>
        <end position="189"/>
    </location>
</feature>
<dbReference type="PANTHER" id="PTHR43271:SF1">
    <property type="entry name" value="INNER MEMBRANE TRANSPORT PROTEIN YNFM"/>
    <property type="match status" value="1"/>
</dbReference>
<dbReference type="RefSeq" id="WP_139675682.1">
    <property type="nucleotide sequence ID" value="NZ_VDMN01000001.1"/>
</dbReference>
<keyword evidence="4" id="KW-1003">Cell membrane</keyword>
<keyword evidence="5 8" id="KW-0812">Transmembrane</keyword>
<sequence>MPSAAASRSLNSEINILEPTASPLQSDPPKQYLKRGTPGYRKASLALFMSGYSTFALLYCVQPLMPIFAEQFKVSPAVSSLSLSLSTGLLAVAIFCAAAISERFGRRSLMFCSLMGASLCTLACAFMPNWNLILVIRALEGLLLGGVPAVAMAYLSEEIDPKGIGAAMGLYIAGNALGGMSGRVFTGILAEFLSWRVALMVIGAFGIAAAIGFFTMLPPSRNFKPRRSNISYHASAWLGHVKRGPLALLFGIGFLLMGSFVTIYNYSGFRLVADPYYLNQTELGLIFTAYLCGVGSSWVGGTLSDRFGQFQVMMAGIILMFAGLLTTLAASLVFIILGIAMLTAGFFMAHAVASALIGRLAGSNKGHASSLYLLAYYLGSSIAGSIGGKFWSAGGWSAVITFTGIMLALALVAGQTAYYLSRRADPVRSSRLPIGAPGPAE</sequence>
<feature type="transmembrane region" description="Helical" evidence="8">
    <location>
        <begin position="335"/>
        <end position="358"/>
    </location>
</feature>
<feature type="transmembrane region" description="Helical" evidence="8">
    <location>
        <begin position="195"/>
        <end position="217"/>
    </location>
</feature>
<organism evidence="10 11">
    <name type="scientific">Aliirhizobium smilacinae</name>
    <dbReference type="NCBI Taxonomy" id="1395944"/>
    <lineage>
        <taxon>Bacteria</taxon>
        <taxon>Pseudomonadati</taxon>
        <taxon>Pseudomonadota</taxon>
        <taxon>Alphaproteobacteria</taxon>
        <taxon>Hyphomicrobiales</taxon>
        <taxon>Rhizobiaceae</taxon>
        <taxon>Aliirhizobium</taxon>
    </lineage>
</organism>
<dbReference type="InterPro" id="IPR036259">
    <property type="entry name" value="MFS_trans_sf"/>
</dbReference>
<name>A0A5C4XSL4_9HYPH</name>
<evidence type="ECO:0000256" key="8">
    <source>
        <dbReference type="SAM" id="Phobius"/>
    </source>
</evidence>
<dbReference type="SUPFAM" id="SSF103473">
    <property type="entry name" value="MFS general substrate transporter"/>
    <property type="match status" value="1"/>
</dbReference>
<feature type="transmembrane region" description="Helical" evidence="8">
    <location>
        <begin position="397"/>
        <end position="421"/>
    </location>
</feature>
<feature type="transmembrane region" description="Helical" evidence="8">
    <location>
        <begin position="284"/>
        <end position="303"/>
    </location>
</feature>
<keyword evidence="3" id="KW-0813">Transport</keyword>
<dbReference type="Proteomes" id="UP000311605">
    <property type="component" value="Unassembled WGS sequence"/>
</dbReference>
<reference evidence="10 11" key="1">
    <citation type="submission" date="2019-06" db="EMBL/GenBank/DDBJ databases">
        <title>The draft genome of Rhizobium smilacinae PTYR-5.</title>
        <authorList>
            <person name="Liu L."/>
            <person name="Li L."/>
            <person name="Zhang X."/>
        </authorList>
    </citation>
    <scope>NUCLEOTIDE SEQUENCE [LARGE SCALE GENOMIC DNA]</scope>
    <source>
        <strain evidence="10 11">PTYR-5</strain>
    </source>
</reference>
<gene>
    <name evidence="10" type="ORF">FHP24_09125</name>
</gene>
<keyword evidence="6 8" id="KW-1133">Transmembrane helix</keyword>
<evidence type="ECO:0000259" key="9">
    <source>
        <dbReference type="PROSITE" id="PS50850"/>
    </source>
</evidence>
<evidence type="ECO:0000313" key="11">
    <source>
        <dbReference type="Proteomes" id="UP000311605"/>
    </source>
</evidence>
<comment type="similarity">
    <text evidence="2">Belongs to the major facilitator superfamily.</text>
</comment>
<evidence type="ECO:0000256" key="7">
    <source>
        <dbReference type="ARBA" id="ARBA00023136"/>
    </source>
</evidence>
<feature type="transmembrane region" description="Helical" evidence="8">
    <location>
        <begin position="370"/>
        <end position="391"/>
    </location>
</feature>
<proteinExistence type="inferred from homology"/>
<evidence type="ECO:0000256" key="2">
    <source>
        <dbReference type="ARBA" id="ARBA00008335"/>
    </source>
</evidence>
<dbReference type="PROSITE" id="PS50850">
    <property type="entry name" value="MFS"/>
    <property type="match status" value="1"/>
</dbReference>
<feature type="transmembrane region" description="Helical" evidence="8">
    <location>
        <begin position="77"/>
        <end position="101"/>
    </location>
</feature>
<comment type="subcellular location">
    <subcellularLocation>
        <location evidence="1">Cell membrane</location>
        <topology evidence="1">Multi-pass membrane protein</topology>
    </subcellularLocation>
</comment>
<feature type="transmembrane region" description="Helical" evidence="8">
    <location>
        <begin position="246"/>
        <end position="264"/>
    </location>
</feature>
<dbReference type="GO" id="GO:0005886">
    <property type="term" value="C:plasma membrane"/>
    <property type="evidence" value="ECO:0007669"/>
    <property type="project" value="UniProtKB-SubCell"/>
</dbReference>
<evidence type="ECO:0000256" key="4">
    <source>
        <dbReference type="ARBA" id="ARBA00022475"/>
    </source>
</evidence>
<feature type="transmembrane region" description="Helical" evidence="8">
    <location>
        <begin position="108"/>
        <end position="128"/>
    </location>
</feature>
<dbReference type="Gene3D" id="1.20.1250.20">
    <property type="entry name" value="MFS general substrate transporter like domains"/>
    <property type="match status" value="1"/>
</dbReference>
<evidence type="ECO:0000256" key="5">
    <source>
        <dbReference type="ARBA" id="ARBA00022692"/>
    </source>
</evidence>
<comment type="caution">
    <text evidence="10">The sequence shown here is derived from an EMBL/GenBank/DDBJ whole genome shotgun (WGS) entry which is preliminary data.</text>
</comment>
<dbReference type="OrthoDB" id="63984at2"/>
<evidence type="ECO:0000313" key="10">
    <source>
        <dbReference type="EMBL" id="TNM66342.1"/>
    </source>
</evidence>
<dbReference type="PANTHER" id="PTHR43271">
    <property type="entry name" value="BLL2771 PROTEIN"/>
    <property type="match status" value="1"/>
</dbReference>
<dbReference type="PROSITE" id="PS00216">
    <property type="entry name" value="SUGAR_TRANSPORT_1"/>
    <property type="match status" value="1"/>
</dbReference>
<dbReference type="InterPro" id="IPR011701">
    <property type="entry name" value="MFS"/>
</dbReference>